<dbReference type="EMBL" id="CP002364">
    <property type="protein sequence ID" value="ADW16392.1"/>
    <property type="molecule type" value="Genomic_DNA"/>
</dbReference>
<keyword evidence="3" id="KW-1185">Reference proteome</keyword>
<organism evidence="2 3">
    <name type="scientific">Desulfobulbus propionicus (strain ATCC 33891 / DSM 2032 / VKM B-1956 / 1pr3)</name>
    <dbReference type="NCBI Taxonomy" id="577650"/>
    <lineage>
        <taxon>Bacteria</taxon>
        <taxon>Pseudomonadati</taxon>
        <taxon>Thermodesulfobacteriota</taxon>
        <taxon>Desulfobulbia</taxon>
        <taxon>Desulfobulbales</taxon>
        <taxon>Desulfobulbaceae</taxon>
        <taxon>Desulfobulbus</taxon>
    </lineage>
</organism>
<dbReference type="AlphaFoldDB" id="A0A7U4DMZ1"/>
<feature type="region of interest" description="Disordered" evidence="1">
    <location>
        <begin position="1"/>
        <end position="30"/>
    </location>
</feature>
<evidence type="ECO:0000313" key="2">
    <source>
        <dbReference type="EMBL" id="ADW16392.1"/>
    </source>
</evidence>
<accession>A0A7U4DMZ1</accession>
<protein>
    <submittedName>
        <fullName evidence="2">Uncharacterized protein</fullName>
    </submittedName>
</protein>
<proteinExistence type="predicted"/>
<dbReference type="Proteomes" id="UP000006365">
    <property type="component" value="Chromosome"/>
</dbReference>
<reference evidence="2 3" key="1">
    <citation type="journal article" date="2011" name="Stand. Genomic Sci.">
        <title>Complete genome sequence of Desulfobulbus propionicus type strain (1pr3).</title>
        <authorList>
            <person name="Pagani I."/>
            <person name="Lapidus A."/>
            <person name="Nolan M."/>
            <person name="Lucas S."/>
            <person name="Hammon N."/>
            <person name="Deshpande S."/>
            <person name="Cheng J.F."/>
            <person name="Chertkov O."/>
            <person name="Davenport K."/>
            <person name="Tapia R."/>
            <person name="Han C."/>
            <person name="Goodwin L."/>
            <person name="Pitluck S."/>
            <person name="Liolios K."/>
            <person name="Mavromatis K."/>
            <person name="Ivanova N."/>
            <person name="Mikhailova N."/>
            <person name="Pati A."/>
            <person name="Chen A."/>
            <person name="Palaniappan K."/>
            <person name="Land M."/>
            <person name="Hauser L."/>
            <person name="Chang Y.J."/>
            <person name="Jeffries C.D."/>
            <person name="Detter J.C."/>
            <person name="Brambilla E."/>
            <person name="Kannan K.P."/>
            <person name="Djao O.D."/>
            <person name="Rohde M."/>
            <person name="Pukall R."/>
            <person name="Spring S."/>
            <person name="Goker M."/>
            <person name="Sikorski J."/>
            <person name="Woyke T."/>
            <person name="Bristow J."/>
            <person name="Eisen J.A."/>
            <person name="Markowitz V."/>
            <person name="Hugenholtz P."/>
            <person name="Kyrpides N.C."/>
            <person name="Klenk H.P."/>
        </authorList>
    </citation>
    <scope>NUCLEOTIDE SEQUENCE [LARGE SCALE GENOMIC DNA]</scope>
    <source>
        <strain evidence="3">ATCC 33891 / DSM 2032 / 1pr3</strain>
    </source>
</reference>
<evidence type="ECO:0000256" key="1">
    <source>
        <dbReference type="SAM" id="MobiDB-lite"/>
    </source>
</evidence>
<dbReference type="KEGG" id="dpr:Despr_0203"/>
<gene>
    <name evidence="2" type="ordered locus">Despr_0203</name>
</gene>
<dbReference type="RefSeq" id="WP_015722940.1">
    <property type="nucleotide sequence ID" value="NC_014972.1"/>
</dbReference>
<sequence>MHLTLIKGGRRPAAIPAPPSFPEHDSRRHPNPLLRHLVAEAREQLPAARKRLNAELRTGIAAHGALATLDYLCTHLKETSDMVGPRGVIARSLAMVIAQLEDHHA</sequence>
<name>A0A7U4DMZ1_DESPD</name>
<evidence type="ECO:0000313" key="3">
    <source>
        <dbReference type="Proteomes" id="UP000006365"/>
    </source>
</evidence>